<comment type="function">
    <text evidence="7">Downstream effector molecule involved in the transmission of signals from tyrosine kinase receptors and small GTPases to the actin cytoskeleton. Promotes formation of actin filaments. Part of the WAVE complex that regulates lamellipodia formation. The WAVE complex regulates actin filament reorganization via its interaction with the Arp2/3 complex.</text>
</comment>
<evidence type="ECO:0000256" key="5">
    <source>
        <dbReference type="ARBA" id="ARBA00023203"/>
    </source>
</evidence>
<sequence length="488" mass="53777">MPLVKRNIEPRHLCRGQLPEGIGSELECVMNNTLSAIIRQLSSLSKHAEDIFGELFNEANTFYLRANSLQDRIDRLAVKVTQLDSTVEEVSLQDINMRKAFKSSTVQDQQVVSKSSVPNPVKEIYNVSDKPPPLHILSVYRDDHKEALKFYTDPSYFFDLWKEKMLQDTEDKRKEKRKQKEQRRCVDGTLQREVKKVRKARNRRQEWNMMALDKELRPDHRHTIHRDRGASSEGSMSPENRGHRADEHHYPNAMNHAGHAHTYSGPPPSALAAQMSAGHAAARGGGELEGRGRAMMAYQGGTLGRSHHHQQVPLPPPPTEAMNGGSMALPPVDYSMDGYINSGSPPPPPAPHIPSAQTAFALSPGGPMSPGPMAGYAPPPPPVSGAQMAPPPPPPPGPPLSAGAFHSATRKMSSSAAPETAVVSDARSDLLAAIRMGIQLKKVQEQQEQQAKREPVGNDVATILSRRIAVEYSDSEDDSELEENDWSD</sequence>
<keyword evidence="3 7" id="KW-0963">Cytoplasm</keyword>
<feature type="compositionally biased region" description="Low complexity" evidence="8">
    <location>
        <begin position="361"/>
        <end position="376"/>
    </location>
</feature>
<dbReference type="RefSeq" id="XP_008306219.1">
    <property type="nucleotide sequence ID" value="XM_008307997.3"/>
</dbReference>
<dbReference type="GO" id="GO:0003779">
    <property type="term" value="F:actin binding"/>
    <property type="evidence" value="ECO:0007669"/>
    <property type="project" value="UniProtKB-UniRule"/>
</dbReference>
<protein>
    <recommendedName>
        <fullName evidence="7">Wiskott-Aldrich syndrome protein family member</fullName>
        <shortName evidence="7">WASP family protein member</shortName>
    </recommendedName>
</protein>
<comment type="subunit">
    <text evidence="7">Binds actin and the Arp2/3 complex.</text>
</comment>
<evidence type="ECO:0000256" key="2">
    <source>
        <dbReference type="ARBA" id="ARBA00006993"/>
    </source>
</evidence>
<dbReference type="Pfam" id="PF02205">
    <property type="entry name" value="WH2"/>
    <property type="match status" value="1"/>
</dbReference>
<evidence type="ECO:0000256" key="1">
    <source>
        <dbReference type="ARBA" id="ARBA00004245"/>
    </source>
</evidence>
<dbReference type="GO" id="GO:0005856">
    <property type="term" value="C:cytoskeleton"/>
    <property type="evidence" value="ECO:0007669"/>
    <property type="project" value="UniProtKB-SubCell"/>
</dbReference>
<dbReference type="GO" id="GO:0031209">
    <property type="term" value="C:SCAR complex"/>
    <property type="evidence" value="ECO:0007669"/>
    <property type="project" value="TreeGrafter"/>
</dbReference>
<dbReference type="GO" id="GO:0030036">
    <property type="term" value="P:actin cytoskeleton organization"/>
    <property type="evidence" value="ECO:0007669"/>
    <property type="project" value="UniProtKB-UniRule"/>
</dbReference>
<dbReference type="STRING" id="244447.ENSCSEP00000025899"/>
<dbReference type="InterPro" id="IPR003124">
    <property type="entry name" value="WH2_dom"/>
</dbReference>
<evidence type="ECO:0000256" key="7">
    <source>
        <dbReference type="RuleBase" id="RU367034"/>
    </source>
</evidence>
<dbReference type="AlphaFoldDB" id="A0A3P8WGQ3"/>
<dbReference type="InterPro" id="IPR028288">
    <property type="entry name" value="SCAR/WAVE_fam"/>
</dbReference>
<dbReference type="OrthoDB" id="1060785at2759"/>
<feature type="region of interest" description="Disordered" evidence="8">
    <location>
        <begin position="215"/>
        <end position="264"/>
    </location>
</feature>
<name>A0A3P8WGQ3_CYNSE</name>
<dbReference type="Gene3D" id="6.10.280.150">
    <property type="match status" value="2"/>
</dbReference>
<feature type="compositionally biased region" description="Pro residues" evidence="8">
    <location>
        <begin position="377"/>
        <end position="399"/>
    </location>
</feature>
<dbReference type="FunCoup" id="A0A3P8WGQ3">
    <property type="interactions" value="808"/>
</dbReference>
<dbReference type="OMA" id="RHLCRGQ"/>
<feature type="region of interest" description="Disordered" evidence="8">
    <location>
        <begin position="337"/>
        <end position="421"/>
    </location>
</feature>
<dbReference type="Proteomes" id="UP000265120">
    <property type="component" value="Chromosome 3"/>
</dbReference>
<dbReference type="GO" id="GO:2000601">
    <property type="term" value="P:positive regulation of Arp2/3 complex-mediated actin nucleation"/>
    <property type="evidence" value="ECO:0007669"/>
    <property type="project" value="TreeGrafter"/>
</dbReference>
<keyword evidence="11" id="KW-1185">Reference proteome</keyword>
<dbReference type="GO" id="GO:0071933">
    <property type="term" value="F:Arp2/3 complex binding"/>
    <property type="evidence" value="ECO:0007669"/>
    <property type="project" value="TreeGrafter"/>
</dbReference>
<dbReference type="PANTHER" id="PTHR12902">
    <property type="entry name" value="WASP-1"/>
    <property type="match status" value="1"/>
</dbReference>
<dbReference type="KEGG" id="csem:103377249"/>
<dbReference type="GeneID" id="103377249"/>
<organism evidence="10 11">
    <name type="scientific">Cynoglossus semilaevis</name>
    <name type="common">Tongue sole</name>
    <dbReference type="NCBI Taxonomy" id="244447"/>
    <lineage>
        <taxon>Eukaryota</taxon>
        <taxon>Metazoa</taxon>
        <taxon>Chordata</taxon>
        <taxon>Craniata</taxon>
        <taxon>Vertebrata</taxon>
        <taxon>Euteleostomi</taxon>
        <taxon>Actinopterygii</taxon>
        <taxon>Neopterygii</taxon>
        <taxon>Teleostei</taxon>
        <taxon>Neoteleostei</taxon>
        <taxon>Acanthomorphata</taxon>
        <taxon>Carangaria</taxon>
        <taxon>Pleuronectiformes</taxon>
        <taxon>Pleuronectoidei</taxon>
        <taxon>Cynoglossidae</taxon>
        <taxon>Cynoglossinae</taxon>
        <taxon>Cynoglossus</taxon>
    </lineage>
</organism>
<keyword evidence="6 7" id="KW-0206">Cytoskeleton</keyword>
<dbReference type="InParanoid" id="A0A3P8WGQ3"/>
<keyword evidence="4" id="KW-0597">Phosphoprotein</keyword>
<proteinExistence type="inferred from homology"/>
<dbReference type="PROSITE" id="PS51082">
    <property type="entry name" value="WH2"/>
    <property type="match status" value="1"/>
</dbReference>
<dbReference type="GO" id="GO:0034237">
    <property type="term" value="F:protein kinase A regulatory subunit binding"/>
    <property type="evidence" value="ECO:0007669"/>
    <property type="project" value="TreeGrafter"/>
</dbReference>
<accession>A0A3P8WGQ3</accession>
<comment type="subcellular location">
    <subcellularLocation>
        <location evidence="1 7">Cytoplasm</location>
        <location evidence="1 7">Cytoskeleton</location>
    </subcellularLocation>
</comment>
<evidence type="ECO:0000256" key="4">
    <source>
        <dbReference type="ARBA" id="ARBA00022553"/>
    </source>
</evidence>
<comment type="similarity">
    <text evidence="2 7">Belongs to the SCAR/WAVE family.</text>
</comment>
<evidence type="ECO:0000259" key="9">
    <source>
        <dbReference type="PROSITE" id="PS51082"/>
    </source>
</evidence>
<evidence type="ECO:0000313" key="10">
    <source>
        <dbReference type="Ensembl" id="ENSCSEP00000025899.1"/>
    </source>
</evidence>
<dbReference type="Ensembl" id="ENSCSET00000026238.1">
    <property type="protein sequence ID" value="ENSCSEP00000025899.1"/>
    <property type="gene ID" value="ENSCSEG00000016546.1"/>
</dbReference>
<evidence type="ECO:0000313" key="11">
    <source>
        <dbReference type="Proteomes" id="UP000265120"/>
    </source>
</evidence>
<dbReference type="SMART" id="SM00246">
    <property type="entry name" value="WH2"/>
    <property type="match status" value="1"/>
</dbReference>
<reference evidence="10 11" key="1">
    <citation type="journal article" date="2014" name="Nat. Genet.">
        <title>Whole-genome sequence of a flatfish provides insights into ZW sex chromosome evolution and adaptation to a benthic lifestyle.</title>
        <authorList>
            <person name="Chen S."/>
            <person name="Zhang G."/>
            <person name="Shao C."/>
            <person name="Huang Q."/>
            <person name="Liu G."/>
            <person name="Zhang P."/>
            <person name="Song W."/>
            <person name="An N."/>
            <person name="Chalopin D."/>
            <person name="Volff J.N."/>
            <person name="Hong Y."/>
            <person name="Li Q."/>
            <person name="Sha Z."/>
            <person name="Zhou H."/>
            <person name="Xie M."/>
            <person name="Yu Q."/>
            <person name="Liu Y."/>
            <person name="Xiang H."/>
            <person name="Wang N."/>
            <person name="Wu K."/>
            <person name="Yang C."/>
            <person name="Zhou Q."/>
            <person name="Liao X."/>
            <person name="Yang L."/>
            <person name="Hu Q."/>
            <person name="Zhang J."/>
            <person name="Meng L."/>
            <person name="Jin L."/>
            <person name="Tian Y."/>
            <person name="Lian J."/>
            <person name="Yang J."/>
            <person name="Miao G."/>
            <person name="Liu S."/>
            <person name="Liang Z."/>
            <person name="Yan F."/>
            <person name="Li Y."/>
            <person name="Sun B."/>
            <person name="Zhang H."/>
            <person name="Zhang J."/>
            <person name="Zhu Y."/>
            <person name="Du M."/>
            <person name="Zhao Y."/>
            <person name="Schartl M."/>
            <person name="Tang Q."/>
            <person name="Wang J."/>
        </authorList>
    </citation>
    <scope>NUCLEOTIDE SEQUENCE</scope>
</reference>
<evidence type="ECO:0000256" key="3">
    <source>
        <dbReference type="ARBA" id="ARBA00022490"/>
    </source>
</evidence>
<evidence type="ECO:0000256" key="6">
    <source>
        <dbReference type="ARBA" id="ARBA00023212"/>
    </source>
</evidence>
<dbReference type="GeneTree" id="ENSGT00950000182962"/>
<keyword evidence="5 7" id="KW-0009">Actin-binding</keyword>
<dbReference type="CDD" id="cd22073">
    <property type="entry name" value="WH2_WAVE-3"/>
    <property type="match status" value="1"/>
</dbReference>
<dbReference type="FunFam" id="1.20.5.340:FF:000012">
    <property type="entry name" value="Wiskott-Aldrich syndrome protein family member 1"/>
    <property type="match status" value="1"/>
</dbReference>
<reference evidence="10" key="2">
    <citation type="submission" date="2025-08" db="UniProtKB">
        <authorList>
            <consortium name="Ensembl"/>
        </authorList>
    </citation>
    <scope>IDENTIFICATION</scope>
</reference>
<dbReference type="CTD" id="563632"/>
<reference evidence="10" key="3">
    <citation type="submission" date="2025-09" db="UniProtKB">
        <authorList>
            <consortium name="Ensembl"/>
        </authorList>
    </citation>
    <scope>IDENTIFICATION</scope>
</reference>
<dbReference type="PANTHER" id="PTHR12902:SF38">
    <property type="entry name" value="WISKOTT-ALDRICH SYNDROME PROTEIN FAMILY MEMBER"/>
    <property type="match status" value="1"/>
</dbReference>
<evidence type="ECO:0000256" key="8">
    <source>
        <dbReference type="SAM" id="MobiDB-lite"/>
    </source>
</evidence>
<feature type="domain" description="WH2" evidence="9">
    <location>
        <begin position="426"/>
        <end position="443"/>
    </location>
</feature>
<dbReference type="Gene3D" id="1.20.5.340">
    <property type="match status" value="1"/>
</dbReference>
<dbReference type="RefSeq" id="XP_024910267.1">
    <property type="nucleotide sequence ID" value="XM_025054499.1"/>
</dbReference>
<feature type="compositionally biased region" description="Basic and acidic residues" evidence="8">
    <location>
        <begin position="240"/>
        <end position="250"/>
    </location>
</feature>